<keyword evidence="1" id="KW-0238">DNA-binding</keyword>
<dbReference type="RefSeq" id="WP_266087874.1">
    <property type="nucleotide sequence ID" value="NZ_RKLV01000009.1"/>
</dbReference>
<dbReference type="Proteomes" id="UP001149411">
    <property type="component" value="Unassembled WGS sequence"/>
</dbReference>
<proteinExistence type="predicted"/>
<keyword evidence="2" id="KW-1185">Reference proteome</keyword>
<comment type="caution">
    <text evidence="1">The sequence shown here is derived from an EMBL/GenBank/DDBJ whole genome shotgun (WGS) entry which is preliminary data.</text>
</comment>
<reference evidence="1" key="1">
    <citation type="submission" date="2022-09" db="EMBL/GenBank/DDBJ databases">
        <title>Haloadaptaus new haloarchaeum isolated from saline soil.</title>
        <authorList>
            <person name="Duran-Viseras A."/>
            <person name="Sanchez-Porro C."/>
            <person name="Ventosa A."/>
        </authorList>
    </citation>
    <scope>NUCLEOTIDE SEQUENCE</scope>
    <source>
        <strain evidence="1">F3-133</strain>
    </source>
</reference>
<protein>
    <submittedName>
        <fullName evidence="1">DNA-binding protein</fullName>
    </submittedName>
</protein>
<organism evidence="1 2">
    <name type="scientific">Halorutilus salinus</name>
    <dbReference type="NCBI Taxonomy" id="2487751"/>
    <lineage>
        <taxon>Archaea</taxon>
        <taxon>Methanobacteriati</taxon>
        <taxon>Methanobacteriota</taxon>
        <taxon>Stenosarchaea group</taxon>
        <taxon>Halobacteria</taxon>
        <taxon>Halorutilales</taxon>
        <taxon>Halorutilaceae</taxon>
        <taxon>Halorutilus</taxon>
    </lineage>
</organism>
<evidence type="ECO:0000313" key="2">
    <source>
        <dbReference type="Proteomes" id="UP001149411"/>
    </source>
</evidence>
<dbReference type="GO" id="GO:0003677">
    <property type="term" value="F:DNA binding"/>
    <property type="evidence" value="ECO:0007669"/>
    <property type="project" value="UniProtKB-KW"/>
</dbReference>
<accession>A0A9Q4C5K9</accession>
<sequence>MSTEMRREVAKRVFAGEFRDAGHTFKESEEERAPTYLLLPTGEKANRVFAVGTLTEKDDIGSDSEYWRARVVDPTGTFLVYAGQYQPEAVDVIRDVQPPEYVAVVGKPDTYEPDDSDDVITSVRPESMTVVDADTRDRWIAETAERTLERIKDGELSGRAGEVYGERDYRRVVTEALENLE</sequence>
<dbReference type="AlphaFoldDB" id="A0A9Q4C5K9"/>
<name>A0A9Q4C5K9_9EURY</name>
<gene>
    <name evidence="1" type="ORF">EGH25_09255</name>
</gene>
<dbReference type="EMBL" id="RKLV01000009">
    <property type="protein sequence ID" value="MCX2819535.1"/>
    <property type="molecule type" value="Genomic_DNA"/>
</dbReference>
<evidence type="ECO:0000313" key="1">
    <source>
        <dbReference type="EMBL" id="MCX2819535.1"/>
    </source>
</evidence>